<evidence type="ECO:0000313" key="10">
    <source>
        <dbReference type="Proteomes" id="UP000184032"/>
    </source>
</evidence>
<accession>A0A1M5SGV8</accession>
<comment type="similarity">
    <text evidence="1 7">Belongs to the UPF0758 family.</text>
</comment>
<feature type="domain" description="MPN" evidence="8">
    <location>
        <begin position="71"/>
        <end position="198"/>
    </location>
</feature>
<dbReference type="InterPro" id="IPR001405">
    <property type="entry name" value="UPF0758"/>
</dbReference>
<dbReference type="InterPro" id="IPR025465">
    <property type="entry name" value="DUF4316"/>
</dbReference>
<evidence type="ECO:0000256" key="3">
    <source>
        <dbReference type="ARBA" id="ARBA00022723"/>
    </source>
</evidence>
<dbReference type="PANTHER" id="PTHR30471">
    <property type="entry name" value="DNA REPAIR PROTEIN RADC"/>
    <property type="match status" value="1"/>
</dbReference>
<dbReference type="InterPro" id="IPR020891">
    <property type="entry name" value="UPF0758_CS"/>
</dbReference>
<keyword evidence="3" id="KW-0479">Metal-binding</keyword>
<evidence type="ECO:0000256" key="1">
    <source>
        <dbReference type="ARBA" id="ARBA00010243"/>
    </source>
</evidence>
<sequence length="514" mass="59152">MATTDELRYIQAFSRIIGVKEDDAIEYAQRKGLNALVDNATQLLATPVQREKHQAFLDLYRMSRGINTRNPVINSPESASAFFHSVMDNIYDKEAFVVAFLNTKNRVIDHEVVSVGTINSSLVHPREVFRNAIINKANSVILCHNHPSGDLTPSTEDINITRRLEDTGKLLGIKVLDHLIINGINHKELYSFKAKGVLETVETYDINASQSIKEGENGFTGTEKEQESDFMIPIQEHTYPLPDPDISIKDRNSYGYLDDEMLPLSRERAAELFEQDLSVYLLYEDDTEAMAFDREDIDNHSGIFGIHRTDWIELQDYETMKDKEKSSVSELEQRFLETPTDSFAIYQLKGGEEFRDYRFEGLERLQSDGNSVDHDNYEIIYTAPLTNYNRNQNQTLNKLYEQFNINHPTDFKGHSLSVSDIIALKVNDRISFHYVDSFGFVEQPHFLPQRNYLETAEKSVEQNYNQLDGIINNKPTVAERKEKKSSVVEQLKTKPFIEKDKQKKIPQIGTEKER</sequence>
<evidence type="ECO:0000259" key="8">
    <source>
        <dbReference type="PROSITE" id="PS50249"/>
    </source>
</evidence>
<dbReference type="Proteomes" id="UP000184032">
    <property type="component" value="Unassembled WGS sequence"/>
</dbReference>
<dbReference type="PROSITE" id="PS01302">
    <property type="entry name" value="UPF0758"/>
    <property type="match status" value="1"/>
</dbReference>
<keyword evidence="2" id="KW-0645">Protease</keyword>
<dbReference type="EMBL" id="FQXI01000007">
    <property type="protein sequence ID" value="SHH37774.1"/>
    <property type="molecule type" value="Genomic_DNA"/>
</dbReference>
<dbReference type="PANTHER" id="PTHR30471:SF3">
    <property type="entry name" value="UPF0758 PROTEIN YEES-RELATED"/>
    <property type="match status" value="1"/>
</dbReference>
<proteinExistence type="inferred from homology"/>
<dbReference type="GO" id="GO:0046872">
    <property type="term" value="F:metal ion binding"/>
    <property type="evidence" value="ECO:0007669"/>
    <property type="project" value="UniProtKB-KW"/>
</dbReference>
<dbReference type="Pfam" id="PF14195">
    <property type="entry name" value="DUF4316"/>
    <property type="match status" value="1"/>
</dbReference>
<evidence type="ECO:0000256" key="2">
    <source>
        <dbReference type="ARBA" id="ARBA00022670"/>
    </source>
</evidence>
<dbReference type="InterPro" id="IPR037518">
    <property type="entry name" value="MPN"/>
</dbReference>
<evidence type="ECO:0000256" key="6">
    <source>
        <dbReference type="ARBA" id="ARBA00023049"/>
    </source>
</evidence>
<dbReference type="PROSITE" id="PS50249">
    <property type="entry name" value="MPN"/>
    <property type="match status" value="1"/>
</dbReference>
<dbReference type="AlphaFoldDB" id="A0A1M5SGV8"/>
<keyword evidence="5" id="KW-0862">Zinc</keyword>
<dbReference type="GO" id="GO:0008237">
    <property type="term" value="F:metallopeptidase activity"/>
    <property type="evidence" value="ECO:0007669"/>
    <property type="project" value="UniProtKB-KW"/>
</dbReference>
<dbReference type="RefSeq" id="WP_073184670.1">
    <property type="nucleotide sequence ID" value="NZ_FQXI01000007.1"/>
</dbReference>
<protein>
    <submittedName>
        <fullName evidence="9">DNA repair protein RadC</fullName>
    </submittedName>
</protein>
<dbReference type="Gene3D" id="3.40.140.10">
    <property type="entry name" value="Cytidine Deaminase, domain 2"/>
    <property type="match status" value="1"/>
</dbReference>
<dbReference type="NCBIfam" id="TIGR00608">
    <property type="entry name" value="radc"/>
    <property type="match status" value="1"/>
</dbReference>
<keyword evidence="6" id="KW-0482">Metalloprotease</keyword>
<evidence type="ECO:0000256" key="5">
    <source>
        <dbReference type="ARBA" id="ARBA00022833"/>
    </source>
</evidence>
<evidence type="ECO:0000313" key="9">
    <source>
        <dbReference type="EMBL" id="SHH37774.1"/>
    </source>
</evidence>
<evidence type="ECO:0000256" key="7">
    <source>
        <dbReference type="RuleBase" id="RU003797"/>
    </source>
</evidence>
<keyword evidence="4" id="KW-0378">Hydrolase</keyword>
<name>A0A1M5SGV8_9FIRM</name>
<dbReference type="InterPro" id="IPR025657">
    <property type="entry name" value="RadC_JAB"/>
</dbReference>
<dbReference type="CDD" id="cd08071">
    <property type="entry name" value="MPN_DUF2466"/>
    <property type="match status" value="1"/>
</dbReference>
<dbReference type="Pfam" id="PF04002">
    <property type="entry name" value="RadC"/>
    <property type="match status" value="1"/>
</dbReference>
<organism evidence="9 10">
    <name type="scientific">Anaerosphaera aminiphila DSM 21120</name>
    <dbReference type="NCBI Taxonomy" id="1120995"/>
    <lineage>
        <taxon>Bacteria</taxon>
        <taxon>Bacillati</taxon>
        <taxon>Bacillota</taxon>
        <taxon>Tissierellia</taxon>
        <taxon>Tissierellales</taxon>
        <taxon>Peptoniphilaceae</taxon>
        <taxon>Anaerosphaera</taxon>
    </lineage>
</organism>
<dbReference type="GO" id="GO:0006508">
    <property type="term" value="P:proteolysis"/>
    <property type="evidence" value="ECO:0007669"/>
    <property type="project" value="UniProtKB-KW"/>
</dbReference>
<dbReference type="OrthoDB" id="9803716at2"/>
<dbReference type="InterPro" id="IPR025923">
    <property type="entry name" value="YodL-like_dom"/>
</dbReference>
<evidence type="ECO:0000256" key="4">
    <source>
        <dbReference type="ARBA" id="ARBA00022801"/>
    </source>
</evidence>
<reference evidence="9 10" key="1">
    <citation type="submission" date="2016-11" db="EMBL/GenBank/DDBJ databases">
        <authorList>
            <person name="Jaros S."/>
            <person name="Januszkiewicz K."/>
            <person name="Wedrychowicz H."/>
        </authorList>
    </citation>
    <scope>NUCLEOTIDE SEQUENCE [LARGE SCALE GENOMIC DNA]</scope>
    <source>
        <strain evidence="9 10">DSM 21120</strain>
    </source>
</reference>
<gene>
    <name evidence="9" type="ORF">SAMN02745245_01193</name>
</gene>
<keyword evidence="10" id="KW-1185">Reference proteome</keyword>
<dbReference type="Pfam" id="PF14191">
    <property type="entry name" value="YodL"/>
    <property type="match status" value="1"/>
</dbReference>
<dbReference type="STRING" id="1120995.SAMN02745245_01193"/>